<dbReference type="EMBL" id="JACJVJ010000002">
    <property type="protein sequence ID" value="MBC2777738.1"/>
    <property type="molecule type" value="Genomic_DNA"/>
</dbReference>
<organism evidence="1 2">
    <name type="scientific">Parasphingopyxis marina</name>
    <dbReference type="NCBI Taxonomy" id="2761622"/>
    <lineage>
        <taxon>Bacteria</taxon>
        <taxon>Pseudomonadati</taxon>
        <taxon>Pseudomonadota</taxon>
        <taxon>Alphaproteobacteria</taxon>
        <taxon>Sphingomonadales</taxon>
        <taxon>Sphingomonadaceae</taxon>
        <taxon>Parasphingopyxis</taxon>
    </lineage>
</organism>
<dbReference type="RefSeq" id="WP_185801054.1">
    <property type="nucleotide sequence ID" value="NZ_JACJVJ010000002.1"/>
</dbReference>
<dbReference type="CDD" id="cd09627">
    <property type="entry name" value="DOMON_murB_like"/>
    <property type="match status" value="1"/>
</dbReference>
<sequence length="181" mass="19252">MGSVRRALVLHPDCRCDAVETIEVQIARPGAGELALRFVVKGDIASIAVPAAADPGFADGLWKHSCFEAFAGSSEATAYHEFNFSPSSQWAAYRFDDYRSGMAAIPPLVPPEIDVDASACDLQLAVALAGLTEAHDLFGLSAVIEQVDGTHSYWALAHPLGKPDFHHKDCFALELPAASAS</sequence>
<proteinExistence type="predicted"/>
<reference evidence="1 2" key="1">
    <citation type="submission" date="2020-08" db="EMBL/GenBank/DDBJ databases">
        <title>Draft genome sequence of Parasphingopyxis sp. GrpM-11.</title>
        <authorList>
            <person name="Oh J."/>
            <person name="Roh D.-H."/>
        </authorList>
    </citation>
    <scope>NUCLEOTIDE SEQUENCE [LARGE SCALE GENOMIC DNA]</scope>
    <source>
        <strain evidence="1 2">GrpM-11</strain>
    </source>
</reference>
<gene>
    <name evidence="1" type="ORF">H6P80_08900</name>
</gene>
<keyword evidence="2" id="KW-1185">Reference proteome</keyword>
<evidence type="ECO:0000313" key="2">
    <source>
        <dbReference type="Proteomes" id="UP000564378"/>
    </source>
</evidence>
<protein>
    <submittedName>
        <fullName evidence="1">DOMON-like domain-containing protein</fullName>
    </submittedName>
</protein>
<accession>A0A842HUR9</accession>
<name>A0A842HUR9_9SPHN</name>
<dbReference type="Proteomes" id="UP000564378">
    <property type="component" value="Unassembled WGS sequence"/>
</dbReference>
<evidence type="ECO:0000313" key="1">
    <source>
        <dbReference type="EMBL" id="MBC2777738.1"/>
    </source>
</evidence>
<dbReference type="AlphaFoldDB" id="A0A842HUR9"/>
<comment type="caution">
    <text evidence="1">The sequence shown here is derived from an EMBL/GenBank/DDBJ whole genome shotgun (WGS) entry which is preliminary data.</text>
</comment>